<accession>A0A644ZNK0</accession>
<organism evidence="1">
    <name type="scientific">bioreactor metagenome</name>
    <dbReference type="NCBI Taxonomy" id="1076179"/>
    <lineage>
        <taxon>unclassified sequences</taxon>
        <taxon>metagenomes</taxon>
        <taxon>ecological metagenomes</taxon>
    </lineage>
</organism>
<name>A0A644ZNK0_9ZZZZ</name>
<sequence length="82" mass="9147">MNPDGFTLRELVRMAEGRGKLEWGQTSSLMALVANVLRDPKKGKISKPADFNPYFQNRKPVKAPLSILRDVFCKPEKGGDSV</sequence>
<dbReference type="EMBL" id="VSSQ01009359">
    <property type="protein sequence ID" value="MPM41401.1"/>
    <property type="molecule type" value="Genomic_DNA"/>
</dbReference>
<gene>
    <name evidence="1" type="ORF">SDC9_88056</name>
</gene>
<proteinExistence type="predicted"/>
<evidence type="ECO:0000313" key="1">
    <source>
        <dbReference type="EMBL" id="MPM41401.1"/>
    </source>
</evidence>
<dbReference type="AlphaFoldDB" id="A0A644ZNK0"/>
<comment type="caution">
    <text evidence="1">The sequence shown here is derived from an EMBL/GenBank/DDBJ whole genome shotgun (WGS) entry which is preliminary data.</text>
</comment>
<protein>
    <submittedName>
        <fullName evidence="1">Uncharacterized protein</fullName>
    </submittedName>
</protein>
<reference evidence="1" key="1">
    <citation type="submission" date="2019-08" db="EMBL/GenBank/DDBJ databases">
        <authorList>
            <person name="Kucharzyk K."/>
            <person name="Murdoch R.W."/>
            <person name="Higgins S."/>
            <person name="Loffler F."/>
        </authorList>
    </citation>
    <scope>NUCLEOTIDE SEQUENCE</scope>
</reference>